<dbReference type="InterPro" id="IPR036291">
    <property type="entry name" value="NAD(P)-bd_dom_sf"/>
</dbReference>
<dbReference type="Pfam" id="PF13602">
    <property type="entry name" value="ADH_zinc_N_2"/>
    <property type="match status" value="1"/>
</dbReference>
<gene>
    <name evidence="2" type="ORF">RDB_LOCUS96078</name>
</gene>
<dbReference type="Pfam" id="PF08240">
    <property type="entry name" value="ADH_N"/>
    <property type="match status" value="1"/>
</dbReference>
<proteinExistence type="predicted"/>
<evidence type="ECO:0000259" key="1">
    <source>
        <dbReference type="SMART" id="SM00829"/>
    </source>
</evidence>
<dbReference type="CDD" id="cd08267">
    <property type="entry name" value="MDR1"/>
    <property type="match status" value="1"/>
</dbReference>
<dbReference type="AlphaFoldDB" id="A0A8H3CW03"/>
<comment type="caution">
    <text evidence="2">The sequence shown here is derived from an EMBL/GenBank/DDBJ whole genome shotgun (WGS) entry which is preliminary data.</text>
</comment>
<dbReference type="Gene3D" id="3.90.180.10">
    <property type="entry name" value="Medium-chain alcohol dehydrogenases, catalytic domain"/>
    <property type="match status" value="1"/>
</dbReference>
<dbReference type="PANTHER" id="PTHR11695:SF648">
    <property type="entry name" value="ZINC-BINDING OXIDOREDUCTASE"/>
    <property type="match status" value="1"/>
</dbReference>
<dbReference type="SUPFAM" id="SSF50129">
    <property type="entry name" value="GroES-like"/>
    <property type="match status" value="1"/>
</dbReference>
<reference evidence="2" key="1">
    <citation type="submission" date="2021-01" db="EMBL/GenBank/DDBJ databases">
        <authorList>
            <person name="Kaushik A."/>
        </authorList>
    </citation>
    <scope>NUCLEOTIDE SEQUENCE</scope>
    <source>
        <strain evidence="2">Type strain: AG8-Rh-89/</strain>
    </source>
</reference>
<evidence type="ECO:0000313" key="3">
    <source>
        <dbReference type="Proteomes" id="UP000663850"/>
    </source>
</evidence>
<accession>A0A8H3CW03</accession>
<dbReference type="SMART" id="SM00829">
    <property type="entry name" value="PKS_ER"/>
    <property type="match status" value="1"/>
</dbReference>
<dbReference type="SUPFAM" id="SSF51735">
    <property type="entry name" value="NAD(P)-binding Rossmann-fold domains"/>
    <property type="match status" value="1"/>
</dbReference>
<feature type="domain" description="Enoyl reductase (ER)" evidence="1">
    <location>
        <begin position="18"/>
        <end position="382"/>
    </location>
</feature>
<dbReference type="InterPro" id="IPR020843">
    <property type="entry name" value="ER"/>
</dbReference>
<dbReference type="EMBL" id="CAJMWZ010005199">
    <property type="protein sequence ID" value="CAE6502133.1"/>
    <property type="molecule type" value="Genomic_DNA"/>
</dbReference>
<dbReference type="InterPro" id="IPR050700">
    <property type="entry name" value="YIM1/Zinc_Alcohol_DH_Fams"/>
</dbReference>
<dbReference type="GO" id="GO:0016491">
    <property type="term" value="F:oxidoreductase activity"/>
    <property type="evidence" value="ECO:0007669"/>
    <property type="project" value="InterPro"/>
</dbReference>
<name>A0A8H3CW03_9AGAM</name>
<evidence type="ECO:0000313" key="2">
    <source>
        <dbReference type="EMBL" id="CAE6502133.1"/>
    </source>
</evidence>
<dbReference type="Proteomes" id="UP000663850">
    <property type="component" value="Unassembled WGS sequence"/>
</dbReference>
<sequence>MAELTGTYTAYAYSTKTNTLSNITQTAVIHYPPPAGQITIRVHATALNPVDVQLAGVEGIDKVVLDWFEGRSTRKGEDGELAAKIPGADVSGVVVAVGAGVERWKIGDEVFGVWLATDGNGTNQAYLTVPETAPLVPKPANLSHAEAASLPLVFLTSYTGLVLRGGLDRDPEVNAKQNAKVLIVGASGGTGIIGVQLAKSLGATVIAICSGKNADFVKEHGADEASSHVIDYTTEDVSSTALSLGPYKVIYDCVGGTQLMPHLSALLAPIPTPSDPHRPPAASGTYITIVGDKTSRTMMGGHITYLTTPSMLFRSIKGYAGLGPKYHCVNLTTGEEEMRALSECGASGRVKPVIDGEPYAWSKLGEGYARLESGRARGKVVVDWTKD</sequence>
<dbReference type="InterPro" id="IPR011032">
    <property type="entry name" value="GroES-like_sf"/>
</dbReference>
<dbReference type="InterPro" id="IPR013154">
    <property type="entry name" value="ADH-like_N"/>
</dbReference>
<dbReference type="Gene3D" id="3.40.50.720">
    <property type="entry name" value="NAD(P)-binding Rossmann-like Domain"/>
    <property type="match status" value="1"/>
</dbReference>
<dbReference type="PANTHER" id="PTHR11695">
    <property type="entry name" value="ALCOHOL DEHYDROGENASE RELATED"/>
    <property type="match status" value="1"/>
</dbReference>
<protein>
    <recommendedName>
        <fullName evidence="1">Enoyl reductase (ER) domain-containing protein</fullName>
    </recommendedName>
</protein>
<organism evidence="2 3">
    <name type="scientific">Rhizoctonia solani</name>
    <dbReference type="NCBI Taxonomy" id="456999"/>
    <lineage>
        <taxon>Eukaryota</taxon>
        <taxon>Fungi</taxon>
        <taxon>Dikarya</taxon>
        <taxon>Basidiomycota</taxon>
        <taxon>Agaricomycotina</taxon>
        <taxon>Agaricomycetes</taxon>
        <taxon>Cantharellales</taxon>
        <taxon>Ceratobasidiaceae</taxon>
        <taxon>Rhizoctonia</taxon>
    </lineage>
</organism>